<dbReference type="OrthoDB" id="9810445at2"/>
<feature type="domain" description="Peptidase M48" evidence="8">
    <location>
        <begin position="169"/>
        <end position="355"/>
    </location>
</feature>
<feature type="transmembrane region" description="Helical" evidence="7">
    <location>
        <begin position="111"/>
        <end position="132"/>
    </location>
</feature>
<dbReference type="AlphaFoldDB" id="A0A2S5A3W5"/>
<keyword evidence="3 6" id="KW-0378">Hydrolase</keyword>
<evidence type="ECO:0000256" key="4">
    <source>
        <dbReference type="ARBA" id="ARBA00022833"/>
    </source>
</evidence>
<keyword evidence="7" id="KW-0812">Transmembrane</keyword>
<reference evidence="9 10" key="1">
    <citation type="submission" date="2018-01" db="EMBL/GenBank/DDBJ databases">
        <authorList>
            <person name="Gaut B.S."/>
            <person name="Morton B.R."/>
            <person name="Clegg M.T."/>
            <person name="Duvall M.R."/>
        </authorList>
    </citation>
    <scope>NUCLEOTIDE SEQUENCE [LARGE SCALE GENOMIC DNA]</scope>
    <source>
        <strain evidence="9 10">HR-AV</strain>
    </source>
</reference>
<protein>
    <recommendedName>
        <fullName evidence="8">Peptidase M48 domain-containing protein</fullName>
    </recommendedName>
</protein>
<comment type="caution">
    <text evidence="9">The sequence shown here is derived from an EMBL/GenBank/DDBJ whole genome shotgun (WGS) entry which is preliminary data.</text>
</comment>
<evidence type="ECO:0000256" key="7">
    <source>
        <dbReference type="SAM" id="Phobius"/>
    </source>
</evidence>
<comment type="similarity">
    <text evidence="6">Belongs to the peptidase M48 family.</text>
</comment>
<evidence type="ECO:0000259" key="8">
    <source>
        <dbReference type="Pfam" id="PF01435"/>
    </source>
</evidence>
<evidence type="ECO:0000256" key="3">
    <source>
        <dbReference type="ARBA" id="ARBA00022801"/>
    </source>
</evidence>
<dbReference type="InterPro" id="IPR051156">
    <property type="entry name" value="Mito/Outer_Membr_Metalloprot"/>
</dbReference>
<evidence type="ECO:0000313" key="10">
    <source>
        <dbReference type="Proteomes" id="UP000236893"/>
    </source>
</evidence>
<dbReference type="GO" id="GO:0016020">
    <property type="term" value="C:membrane"/>
    <property type="evidence" value="ECO:0007669"/>
    <property type="project" value="TreeGrafter"/>
</dbReference>
<dbReference type="CDD" id="cd07332">
    <property type="entry name" value="M48C_Oma1_like"/>
    <property type="match status" value="1"/>
</dbReference>
<evidence type="ECO:0000256" key="1">
    <source>
        <dbReference type="ARBA" id="ARBA00022670"/>
    </source>
</evidence>
<proteinExistence type="inferred from homology"/>
<keyword evidence="10" id="KW-1185">Reference proteome</keyword>
<dbReference type="RefSeq" id="WP_103788609.1">
    <property type="nucleotide sequence ID" value="NZ_PQVF01000005.1"/>
</dbReference>
<keyword evidence="2" id="KW-0479">Metal-binding</keyword>
<keyword evidence="4 6" id="KW-0862">Zinc</keyword>
<dbReference type="Gene3D" id="3.30.2010.10">
    <property type="entry name" value="Metalloproteases ('zincins'), catalytic domain"/>
    <property type="match status" value="1"/>
</dbReference>
<dbReference type="GO" id="GO:0004222">
    <property type="term" value="F:metalloendopeptidase activity"/>
    <property type="evidence" value="ECO:0007669"/>
    <property type="project" value="InterPro"/>
</dbReference>
<keyword evidence="7" id="KW-0472">Membrane</keyword>
<name>A0A2S5A3W5_9SPHI</name>
<dbReference type="GO" id="GO:0051603">
    <property type="term" value="P:proteolysis involved in protein catabolic process"/>
    <property type="evidence" value="ECO:0007669"/>
    <property type="project" value="TreeGrafter"/>
</dbReference>
<gene>
    <name evidence="9" type="ORF">C3K47_08035</name>
</gene>
<keyword evidence="7" id="KW-1133">Transmembrane helix</keyword>
<accession>A0A2S5A3W5</accession>
<organism evidence="9 10">
    <name type="scientific">Solitalea longa</name>
    <dbReference type="NCBI Taxonomy" id="2079460"/>
    <lineage>
        <taxon>Bacteria</taxon>
        <taxon>Pseudomonadati</taxon>
        <taxon>Bacteroidota</taxon>
        <taxon>Sphingobacteriia</taxon>
        <taxon>Sphingobacteriales</taxon>
        <taxon>Sphingobacteriaceae</taxon>
        <taxon>Solitalea</taxon>
    </lineage>
</organism>
<evidence type="ECO:0000313" key="9">
    <source>
        <dbReference type="EMBL" id="POY36999.1"/>
    </source>
</evidence>
<sequence length="382" mass="42372">MPVLENQTKKQSYSAVLIHPGISGGRCSGILYLSREGVFFQSEEINHSLNLRDLNIRAGGAGNRFIFFTDKNHQEITVYTSDKQVLKDPVITTNPNFQKDIVSAKKLLNKLLLGSLTLVAIIVAIIGGLYLVKDRMVEGLAKQVPVSWEKEAGDKLFTALSLQYKIIKNDSLKKEFLTVAAPLFKQVEKEGYKIDLYFVDDPTINAFALPGGKVVVQTGLIKNAKSWEEVMGVLGHELAHVTRRHHIRSVINNIGIFTILAATLGDVSALAGTFANLGGDLASLANSRSFENEADESGLDMLISAKMNPQGLISFFETLKKEQQTELNKKVEEKVDLSFLSTHPNTQDRIEHLKQKIKNIHQTYIPLPANFNAFKEALLNVN</sequence>
<evidence type="ECO:0000256" key="5">
    <source>
        <dbReference type="ARBA" id="ARBA00023049"/>
    </source>
</evidence>
<dbReference type="GO" id="GO:0046872">
    <property type="term" value="F:metal ion binding"/>
    <property type="evidence" value="ECO:0007669"/>
    <property type="project" value="UniProtKB-KW"/>
</dbReference>
<keyword evidence="1 6" id="KW-0645">Protease</keyword>
<dbReference type="InterPro" id="IPR001915">
    <property type="entry name" value="Peptidase_M48"/>
</dbReference>
<keyword evidence="5 6" id="KW-0482">Metalloprotease</keyword>
<dbReference type="PANTHER" id="PTHR22726:SF1">
    <property type="entry name" value="METALLOENDOPEPTIDASE OMA1, MITOCHONDRIAL"/>
    <property type="match status" value="1"/>
</dbReference>
<dbReference type="Pfam" id="PF01435">
    <property type="entry name" value="Peptidase_M48"/>
    <property type="match status" value="1"/>
</dbReference>
<dbReference type="EMBL" id="PQVF01000005">
    <property type="protein sequence ID" value="POY36999.1"/>
    <property type="molecule type" value="Genomic_DNA"/>
</dbReference>
<dbReference type="PANTHER" id="PTHR22726">
    <property type="entry name" value="METALLOENDOPEPTIDASE OMA1"/>
    <property type="match status" value="1"/>
</dbReference>
<dbReference type="Proteomes" id="UP000236893">
    <property type="component" value="Unassembled WGS sequence"/>
</dbReference>
<comment type="cofactor">
    <cofactor evidence="6">
        <name>Zn(2+)</name>
        <dbReference type="ChEBI" id="CHEBI:29105"/>
    </cofactor>
    <text evidence="6">Binds 1 zinc ion per subunit.</text>
</comment>
<evidence type="ECO:0000256" key="2">
    <source>
        <dbReference type="ARBA" id="ARBA00022723"/>
    </source>
</evidence>
<evidence type="ECO:0000256" key="6">
    <source>
        <dbReference type="RuleBase" id="RU003983"/>
    </source>
</evidence>